<dbReference type="RefSeq" id="WP_130555411.1">
    <property type="nucleotide sequence ID" value="NZ_SHGT01000050.1"/>
</dbReference>
<protein>
    <recommendedName>
        <fullName evidence="4">ATP-binding protein</fullName>
    </recommendedName>
</protein>
<accession>A0A4Q8L0M4</accession>
<feature type="compositionally biased region" description="Basic and acidic residues" evidence="1">
    <location>
        <begin position="102"/>
        <end position="111"/>
    </location>
</feature>
<evidence type="ECO:0000256" key="1">
    <source>
        <dbReference type="SAM" id="MobiDB-lite"/>
    </source>
</evidence>
<dbReference type="Proteomes" id="UP000291525">
    <property type="component" value="Unassembled WGS sequence"/>
</dbReference>
<dbReference type="EMBL" id="SHGT01000050">
    <property type="protein sequence ID" value="TAA09446.1"/>
    <property type="molecule type" value="Genomic_DNA"/>
</dbReference>
<dbReference type="AlphaFoldDB" id="A0A4Q8L0M4"/>
<sequence length="225" mass="26145">MIRQERRFPLVADNEILIGANPVMSLYDESDLISNIKGPYQERDFVMATEKKKSAQDSSSSQSEDELLPPLFEATPSRYSRKDRQQLVRAKLPAEKTQGQLAREKAREDLKKKRSAGYLRDEKTVIQPSRVRPVVVPSETTVGTKVDRLTRLANNLRQSEYILADMPTVYSLKKEDREQVQSVKKNSYDFLKKSQVYNYPERTIQRERQLAQELNLTHIEEERNV</sequence>
<reference evidence="2 3" key="1">
    <citation type="submission" date="2019-02" db="EMBL/GenBank/DDBJ databases">
        <title>First genome of the species Streptococcus parasuis.</title>
        <authorList>
            <person name="Stevens M.J.A."/>
            <person name="Stephan R."/>
        </authorList>
    </citation>
    <scope>NUCLEOTIDE SEQUENCE [LARGE SCALE GENOMIC DNA]</scope>
    <source>
        <strain evidence="2 3">4253</strain>
    </source>
</reference>
<evidence type="ECO:0000313" key="3">
    <source>
        <dbReference type="Proteomes" id="UP000291525"/>
    </source>
</evidence>
<evidence type="ECO:0008006" key="4">
    <source>
        <dbReference type="Google" id="ProtNLM"/>
    </source>
</evidence>
<evidence type="ECO:0000313" key="2">
    <source>
        <dbReference type="EMBL" id="TAA09446.1"/>
    </source>
</evidence>
<gene>
    <name evidence="2" type="ORF">EXW74_07835</name>
</gene>
<feature type="region of interest" description="Disordered" evidence="1">
    <location>
        <begin position="49"/>
        <end position="114"/>
    </location>
</feature>
<organism evidence="2 3">
    <name type="scientific">Streptococcus parasuis</name>
    <dbReference type="NCBI Taxonomy" id="1501662"/>
    <lineage>
        <taxon>Bacteria</taxon>
        <taxon>Bacillati</taxon>
        <taxon>Bacillota</taxon>
        <taxon>Bacilli</taxon>
        <taxon>Lactobacillales</taxon>
        <taxon>Streptococcaceae</taxon>
        <taxon>Streptococcus</taxon>
    </lineage>
</organism>
<comment type="caution">
    <text evidence="2">The sequence shown here is derived from an EMBL/GenBank/DDBJ whole genome shotgun (WGS) entry which is preliminary data.</text>
</comment>
<proteinExistence type="predicted"/>
<name>A0A4Q8L0M4_9STRE</name>
<dbReference type="OrthoDB" id="2235632at2"/>